<dbReference type="AlphaFoldDB" id="A0A8J7AE66"/>
<accession>A0A8J7AE66</accession>
<evidence type="ECO:0000313" key="3">
    <source>
        <dbReference type="Proteomes" id="UP000636505"/>
    </source>
</evidence>
<organism evidence="2 3">
    <name type="scientific">Vasconcelosia minhoensis LEGE 07310</name>
    <dbReference type="NCBI Taxonomy" id="915328"/>
    <lineage>
        <taxon>Bacteria</taxon>
        <taxon>Bacillati</taxon>
        <taxon>Cyanobacteriota</taxon>
        <taxon>Cyanophyceae</taxon>
        <taxon>Nodosilineales</taxon>
        <taxon>Cymatolegaceae</taxon>
        <taxon>Vasconcelosia</taxon>
        <taxon>Vasconcelosia minhoensis</taxon>
    </lineage>
</organism>
<evidence type="ECO:0000313" key="2">
    <source>
        <dbReference type="EMBL" id="MBE9078131.1"/>
    </source>
</evidence>
<keyword evidence="1" id="KW-1133">Transmembrane helix</keyword>
<keyword evidence="1" id="KW-0472">Membrane</keyword>
<feature type="transmembrane region" description="Helical" evidence="1">
    <location>
        <begin position="90"/>
        <end position="109"/>
    </location>
</feature>
<dbReference type="EMBL" id="JADEXG010000027">
    <property type="protein sequence ID" value="MBE9078131.1"/>
    <property type="molecule type" value="Genomic_DNA"/>
</dbReference>
<evidence type="ECO:0000256" key="1">
    <source>
        <dbReference type="SAM" id="Phobius"/>
    </source>
</evidence>
<name>A0A8J7AE66_9CYAN</name>
<feature type="transmembrane region" description="Helical" evidence="1">
    <location>
        <begin position="202"/>
        <end position="221"/>
    </location>
</feature>
<protein>
    <submittedName>
        <fullName evidence="2">Uncharacterized protein</fullName>
    </submittedName>
</protein>
<reference evidence="2" key="1">
    <citation type="submission" date="2020-10" db="EMBL/GenBank/DDBJ databases">
        <authorList>
            <person name="Castelo-Branco R."/>
            <person name="Eusebio N."/>
            <person name="Adriana R."/>
            <person name="Vieira A."/>
            <person name="Brugerolle De Fraissinette N."/>
            <person name="Rezende De Castro R."/>
            <person name="Schneider M.P."/>
            <person name="Vasconcelos V."/>
            <person name="Leao P.N."/>
        </authorList>
    </citation>
    <scope>NUCLEOTIDE SEQUENCE</scope>
    <source>
        <strain evidence="2">LEGE 07310</strain>
    </source>
</reference>
<feature type="transmembrane region" description="Helical" evidence="1">
    <location>
        <begin position="63"/>
        <end position="83"/>
    </location>
</feature>
<dbReference type="Proteomes" id="UP000636505">
    <property type="component" value="Unassembled WGS sequence"/>
</dbReference>
<comment type="caution">
    <text evidence="2">The sequence shown here is derived from an EMBL/GenBank/DDBJ whole genome shotgun (WGS) entry which is preliminary data.</text>
</comment>
<keyword evidence="3" id="KW-1185">Reference proteome</keyword>
<keyword evidence="1" id="KW-0812">Transmembrane</keyword>
<sequence length="237" mass="26077">MPAQSKPSDPRAQRIALYFLLGLSLSALLAVAKAALAWAAATYLYSLPYAGGFLKSVELVEISNLLIFLLLGLGIGAATRYLPQSWPMQAKVALLVVVTPLVFSASYVMQQALWVRQVAERAEISPTESRQLTNGFLRREVGSGGFWGFFSLSTQMTDLPTQPEILQTQLTDNPNVVVENELAKYEEFQSSLISVAFRAVGWAIRLMYITIAALAAAIYYAKGQLWADQRRQAKAEP</sequence>
<gene>
    <name evidence="2" type="ORF">IQ241_12655</name>
</gene>
<dbReference type="RefSeq" id="WP_193907644.1">
    <property type="nucleotide sequence ID" value="NZ_JADEXG010000027.1"/>
</dbReference>
<proteinExistence type="predicted"/>